<dbReference type="OrthoDB" id="417037at2759"/>
<accession>A0A7J0FLW4</accession>
<keyword evidence="1" id="KW-1133">Transmembrane helix</keyword>
<gene>
    <name evidence="2" type="ORF">Acr_13g0011180</name>
</gene>
<keyword evidence="1" id="KW-0472">Membrane</keyword>
<dbReference type="EMBL" id="BJWL01000013">
    <property type="protein sequence ID" value="GFY99718.1"/>
    <property type="molecule type" value="Genomic_DNA"/>
</dbReference>
<evidence type="ECO:0000313" key="3">
    <source>
        <dbReference type="Proteomes" id="UP000585474"/>
    </source>
</evidence>
<protein>
    <submittedName>
        <fullName evidence="2">Nucleotide/sugar transporter family protein</fullName>
    </submittedName>
</protein>
<organism evidence="2 3">
    <name type="scientific">Actinidia rufa</name>
    <dbReference type="NCBI Taxonomy" id="165716"/>
    <lineage>
        <taxon>Eukaryota</taxon>
        <taxon>Viridiplantae</taxon>
        <taxon>Streptophyta</taxon>
        <taxon>Embryophyta</taxon>
        <taxon>Tracheophyta</taxon>
        <taxon>Spermatophyta</taxon>
        <taxon>Magnoliopsida</taxon>
        <taxon>eudicotyledons</taxon>
        <taxon>Gunneridae</taxon>
        <taxon>Pentapetalae</taxon>
        <taxon>asterids</taxon>
        <taxon>Ericales</taxon>
        <taxon>Actinidiaceae</taxon>
        <taxon>Actinidia</taxon>
    </lineage>
</organism>
<dbReference type="AlphaFoldDB" id="A0A7J0FLW4"/>
<sequence length="280" mass="31150">MASERSFERLKLPERRTEEVVLLPKQSSAAMTKRGASAAISYMACAVLLIMFNKAAMSSYDFPCANVITLFQMTSSCLLLYAMRYWKIISFKDGEPEAKSITNNPATLVPLKTLGHTLPLALSYLLYMADNGCFYDGHGVSFGRTETFTFRCLQASSEKRIYNAFGFAYDNFLPLKFHVSNVFLVETSKGFISVAIIIFGALVAGARDLSFDSYSYAVVFISNICTAIYLASVARVGLLCGPILLFWTLAKGDLEVTMNFPHLFSPGFQVFPLPNEELYF</sequence>
<dbReference type="Proteomes" id="UP000585474">
    <property type="component" value="Unassembled WGS sequence"/>
</dbReference>
<name>A0A7J0FLW4_9ERIC</name>
<evidence type="ECO:0000256" key="1">
    <source>
        <dbReference type="SAM" id="Phobius"/>
    </source>
</evidence>
<comment type="caution">
    <text evidence="2">The sequence shown here is derived from an EMBL/GenBank/DDBJ whole genome shotgun (WGS) entry which is preliminary data.</text>
</comment>
<keyword evidence="1" id="KW-0812">Transmembrane</keyword>
<keyword evidence="2" id="KW-0813">Transport</keyword>
<feature type="transmembrane region" description="Helical" evidence="1">
    <location>
        <begin position="35"/>
        <end position="53"/>
    </location>
</feature>
<reference evidence="2 3" key="1">
    <citation type="submission" date="2019-07" db="EMBL/GenBank/DDBJ databases">
        <title>De Novo Assembly of kiwifruit Actinidia rufa.</title>
        <authorList>
            <person name="Sugita-Konishi S."/>
            <person name="Sato K."/>
            <person name="Mori E."/>
            <person name="Abe Y."/>
            <person name="Kisaki G."/>
            <person name="Hamano K."/>
            <person name="Suezawa K."/>
            <person name="Otani M."/>
            <person name="Fukuda T."/>
            <person name="Manabe T."/>
            <person name="Gomi K."/>
            <person name="Tabuchi M."/>
            <person name="Akimitsu K."/>
            <person name="Kataoka I."/>
        </authorList>
    </citation>
    <scope>NUCLEOTIDE SEQUENCE [LARGE SCALE GENOMIC DNA]</scope>
    <source>
        <strain evidence="3">cv. Fuchu</strain>
    </source>
</reference>
<keyword evidence="3" id="KW-1185">Reference proteome</keyword>
<feature type="transmembrane region" description="Helical" evidence="1">
    <location>
        <begin position="227"/>
        <end position="250"/>
    </location>
</feature>
<evidence type="ECO:0000313" key="2">
    <source>
        <dbReference type="EMBL" id="GFY99718.1"/>
    </source>
</evidence>
<keyword evidence="2" id="KW-0762">Sugar transport</keyword>
<feature type="transmembrane region" description="Helical" evidence="1">
    <location>
        <begin position="65"/>
        <end position="83"/>
    </location>
</feature>
<proteinExistence type="predicted"/>
<feature type="transmembrane region" description="Helical" evidence="1">
    <location>
        <begin position="190"/>
        <end position="207"/>
    </location>
</feature>